<dbReference type="AlphaFoldDB" id="A0A371FGM8"/>
<evidence type="ECO:0000313" key="2">
    <source>
        <dbReference type="Proteomes" id="UP000257109"/>
    </source>
</evidence>
<keyword evidence="2" id="KW-1185">Reference proteome</keyword>
<sequence>MKLQYERPVQMYVDNKSAINMSKNPVSHGKSKHIETKYHFLRDQFLSINTVPAGHDDRQTNLRQRYVVYVLYWDRTDELHRT</sequence>
<proteinExistence type="predicted"/>
<dbReference type="CDD" id="cd09272">
    <property type="entry name" value="RNase_HI_RT_Ty1"/>
    <property type="match status" value="1"/>
</dbReference>
<comment type="caution">
    <text evidence="1">The sequence shown here is derived from an EMBL/GenBank/DDBJ whole genome shotgun (WGS) entry which is preliminary data.</text>
</comment>
<feature type="non-terminal residue" evidence="1">
    <location>
        <position position="82"/>
    </location>
</feature>
<accession>A0A371FGM8</accession>
<dbReference type="Proteomes" id="UP000257109">
    <property type="component" value="Unassembled WGS sequence"/>
</dbReference>
<gene>
    <name evidence="1" type="primary">GIP</name>
    <name evidence="1" type="ORF">CR513_42492</name>
</gene>
<name>A0A371FGM8_MUCPR</name>
<dbReference type="OrthoDB" id="1935999at2759"/>
<dbReference type="EMBL" id="QJKJ01009183">
    <property type="protein sequence ID" value="RDX77400.1"/>
    <property type="molecule type" value="Genomic_DNA"/>
</dbReference>
<protein>
    <submittedName>
        <fullName evidence="1">Copia protein</fullName>
    </submittedName>
</protein>
<organism evidence="1 2">
    <name type="scientific">Mucuna pruriens</name>
    <name type="common">Velvet bean</name>
    <name type="synonym">Dolichos pruriens</name>
    <dbReference type="NCBI Taxonomy" id="157652"/>
    <lineage>
        <taxon>Eukaryota</taxon>
        <taxon>Viridiplantae</taxon>
        <taxon>Streptophyta</taxon>
        <taxon>Embryophyta</taxon>
        <taxon>Tracheophyta</taxon>
        <taxon>Spermatophyta</taxon>
        <taxon>Magnoliopsida</taxon>
        <taxon>eudicotyledons</taxon>
        <taxon>Gunneridae</taxon>
        <taxon>Pentapetalae</taxon>
        <taxon>rosids</taxon>
        <taxon>fabids</taxon>
        <taxon>Fabales</taxon>
        <taxon>Fabaceae</taxon>
        <taxon>Papilionoideae</taxon>
        <taxon>50 kb inversion clade</taxon>
        <taxon>NPAAA clade</taxon>
        <taxon>indigoferoid/millettioid clade</taxon>
        <taxon>Phaseoleae</taxon>
        <taxon>Mucuna</taxon>
    </lineage>
</organism>
<evidence type="ECO:0000313" key="1">
    <source>
        <dbReference type="EMBL" id="RDX77400.1"/>
    </source>
</evidence>
<reference evidence="1" key="1">
    <citation type="submission" date="2018-05" db="EMBL/GenBank/DDBJ databases">
        <title>Draft genome of Mucuna pruriens seed.</title>
        <authorList>
            <person name="Nnadi N.E."/>
            <person name="Vos R."/>
            <person name="Hasami M.H."/>
            <person name="Devisetty U.K."/>
            <person name="Aguiy J.C."/>
        </authorList>
    </citation>
    <scope>NUCLEOTIDE SEQUENCE [LARGE SCALE GENOMIC DNA]</scope>
    <source>
        <strain evidence="1">JCA_2017</strain>
    </source>
</reference>